<evidence type="ECO:0000313" key="5">
    <source>
        <dbReference type="Proteomes" id="UP000634139"/>
    </source>
</evidence>
<reference evidence="4" key="1">
    <citation type="journal article" date="2014" name="Int. J. Syst. Evol. Microbiol.">
        <title>Complete genome sequence of Corynebacterium casei LMG S-19264T (=DSM 44701T), isolated from a smear-ripened cheese.</title>
        <authorList>
            <consortium name="US DOE Joint Genome Institute (JGI-PGF)"/>
            <person name="Walter F."/>
            <person name="Albersmeier A."/>
            <person name="Kalinowski J."/>
            <person name="Ruckert C."/>
        </authorList>
    </citation>
    <scope>NUCLEOTIDE SEQUENCE</scope>
    <source>
        <strain evidence="4">KCTC 32422</strain>
    </source>
</reference>
<dbReference type="GO" id="GO:0003677">
    <property type="term" value="F:DNA binding"/>
    <property type="evidence" value="ECO:0007669"/>
    <property type="project" value="InterPro"/>
</dbReference>
<keyword evidence="2" id="KW-0812">Transmembrane</keyword>
<accession>A0A918RCL2</accession>
<dbReference type="EMBL" id="BMZD01000002">
    <property type="protein sequence ID" value="GGZ94001.1"/>
    <property type="molecule type" value="Genomic_DNA"/>
</dbReference>
<keyword evidence="5" id="KW-1185">Reference proteome</keyword>
<sequence length="345" mass="35561">MTLVYKRFSSLSRIIKAVAYIGVGMAENEVAGAELPLDSAGVKLLRGREAAGLTRAQLAAITRIPERWLVAIEAGDFAALPARTYAVGFSRTYARAVGLDEKDVIAAVRAELGAQSAHDDLRAPATFEPGDPARVPSSRLAWLAALTVVVVLLGLFAFWRSYIAPAGSLPSLLPADQPVQPAAPVPAAPAPQPKDGPVVFTALANGVWVKFYDGAGNQLLQKELAQGESYTVPAGMADVKLWTARPDALGITIGGQPVAKLADTQRTMKDVPVTVAALLARGTAAAPVPAQEAAPVPSMVPAPRRSPAPRSSATPAAEAAGTAATPFPAASPTPAPEAAPLSPLN</sequence>
<feature type="compositionally biased region" description="Low complexity" evidence="1">
    <location>
        <begin position="286"/>
        <end position="297"/>
    </location>
</feature>
<protein>
    <recommendedName>
        <fullName evidence="3">Cytoskeleton protein RodZ-like C-terminal domain-containing protein</fullName>
    </recommendedName>
</protein>
<evidence type="ECO:0000313" key="4">
    <source>
        <dbReference type="EMBL" id="GGZ94001.1"/>
    </source>
</evidence>
<name>A0A918RCL2_9SPHN</name>
<dbReference type="AlphaFoldDB" id="A0A918RCL2"/>
<dbReference type="Proteomes" id="UP000634139">
    <property type="component" value="Unassembled WGS sequence"/>
</dbReference>
<dbReference type="Pfam" id="PF13413">
    <property type="entry name" value="HTH_25"/>
    <property type="match status" value="1"/>
</dbReference>
<evidence type="ECO:0000259" key="3">
    <source>
        <dbReference type="Pfam" id="PF13464"/>
    </source>
</evidence>
<dbReference type="InterPro" id="IPR010982">
    <property type="entry name" value="Lambda_DNA-bd_dom_sf"/>
</dbReference>
<dbReference type="InterPro" id="IPR025194">
    <property type="entry name" value="RodZ-like_C"/>
</dbReference>
<dbReference type="PANTHER" id="PTHR34475:SF1">
    <property type="entry name" value="CYTOSKELETON PROTEIN RODZ"/>
    <property type="match status" value="1"/>
</dbReference>
<dbReference type="CDD" id="cd00093">
    <property type="entry name" value="HTH_XRE"/>
    <property type="match status" value="1"/>
</dbReference>
<proteinExistence type="predicted"/>
<evidence type="ECO:0000256" key="1">
    <source>
        <dbReference type="SAM" id="MobiDB-lite"/>
    </source>
</evidence>
<organism evidence="4 5">
    <name type="scientific">Novosphingobium arvoryzae</name>
    <dbReference type="NCBI Taxonomy" id="1256514"/>
    <lineage>
        <taxon>Bacteria</taxon>
        <taxon>Pseudomonadati</taxon>
        <taxon>Pseudomonadota</taxon>
        <taxon>Alphaproteobacteria</taxon>
        <taxon>Sphingomonadales</taxon>
        <taxon>Sphingomonadaceae</taxon>
        <taxon>Novosphingobium</taxon>
    </lineage>
</organism>
<feature type="region of interest" description="Disordered" evidence="1">
    <location>
        <begin position="286"/>
        <end position="345"/>
    </location>
</feature>
<dbReference type="PANTHER" id="PTHR34475">
    <property type="match status" value="1"/>
</dbReference>
<comment type="caution">
    <text evidence="4">The sequence shown here is derived from an EMBL/GenBank/DDBJ whole genome shotgun (WGS) entry which is preliminary data.</text>
</comment>
<reference evidence="4" key="2">
    <citation type="submission" date="2020-09" db="EMBL/GenBank/DDBJ databases">
        <authorList>
            <person name="Sun Q."/>
            <person name="Kim S."/>
        </authorList>
    </citation>
    <scope>NUCLEOTIDE SEQUENCE</scope>
    <source>
        <strain evidence="4">KCTC 32422</strain>
    </source>
</reference>
<feature type="domain" description="Cytoskeleton protein RodZ-like C-terminal" evidence="3">
    <location>
        <begin position="207"/>
        <end position="270"/>
    </location>
</feature>
<evidence type="ECO:0000256" key="2">
    <source>
        <dbReference type="SAM" id="Phobius"/>
    </source>
</evidence>
<dbReference type="InterPro" id="IPR001387">
    <property type="entry name" value="Cro/C1-type_HTH"/>
</dbReference>
<dbReference type="Pfam" id="PF13464">
    <property type="entry name" value="RodZ_C"/>
    <property type="match status" value="1"/>
</dbReference>
<keyword evidence="2" id="KW-1133">Transmembrane helix</keyword>
<gene>
    <name evidence="4" type="ORF">GCM10011617_12550</name>
</gene>
<feature type="compositionally biased region" description="Low complexity" evidence="1">
    <location>
        <begin position="307"/>
        <end position="328"/>
    </location>
</feature>
<keyword evidence="2" id="KW-0472">Membrane</keyword>
<dbReference type="InterPro" id="IPR050400">
    <property type="entry name" value="Bact_Cytoskel_RodZ"/>
</dbReference>
<dbReference type="Gene3D" id="1.10.260.40">
    <property type="entry name" value="lambda repressor-like DNA-binding domains"/>
    <property type="match status" value="1"/>
</dbReference>
<feature type="transmembrane region" description="Helical" evidence="2">
    <location>
        <begin position="140"/>
        <end position="159"/>
    </location>
</feature>